<organism evidence="2 3">
    <name type="scientific">Legionella rubrilucens</name>
    <dbReference type="NCBI Taxonomy" id="458"/>
    <lineage>
        <taxon>Bacteria</taxon>
        <taxon>Pseudomonadati</taxon>
        <taxon>Pseudomonadota</taxon>
        <taxon>Gammaproteobacteria</taxon>
        <taxon>Legionellales</taxon>
        <taxon>Legionellaceae</taxon>
        <taxon>Legionella</taxon>
    </lineage>
</organism>
<keyword evidence="1" id="KW-0732">Signal</keyword>
<feature type="signal peptide" evidence="1">
    <location>
        <begin position="1"/>
        <end position="18"/>
    </location>
</feature>
<dbReference type="PATRIC" id="fig|458.5.peg.1631"/>
<sequence>MKNLTCILLILGSAAAFAAPCDTKRDLLLDNSETKVWRSTLCPNQQLPYHTHEHARVAIPAENGMLKVIYQSGKTEVIQLRKNQPIFLDKAQGKEAHQDVNITQKILHITVIELSKD</sequence>
<dbReference type="AlphaFoldDB" id="A0A0W0XQJ1"/>
<evidence type="ECO:0000313" key="2">
    <source>
        <dbReference type="EMBL" id="KTD46640.1"/>
    </source>
</evidence>
<comment type="caution">
    <text evidence="2">The sequence shown here is derived from an EMBL/GenBank/DDBJ whole genome shotgun (WGS) entry which is preliminary data.</text>
</comment>
<proteinExistence type="predicted"/>
<dbReference type="STRING" id="458.Lrub_1562"/>
<dbReference type="InterPro" id="IPR014710">
    <property type="entry name" value="RmlC-like_jellyroll"/>
</dbReference>
<accession>A0A0W0XQJ1</accession>
<dbReference type="Gene3D" id="2.60.120.10">
    <property type="entry name" value="Jelly Rolls"/>
    <property type="match status" value="1"/>
</dbReference>
<dbReference type="Proteomes" id="UP000054608">
    <property type="component" value="Unassembled WGS sequence"/>
</dbReference>
<reference evidence="2 3" key="1">
    <citation type="submission" date="2015-11" db="EMBL/GenBank/DDBJ databases">
        <title>Genomic analysis of 38 Legionella species identifies large and diverse effector repertoires.</title>
        <authorList>
            <person name="Burstein D."/>
            <person name="Amaro F."/>
            <person name="Zusman T."/>
            <person name="Lifshitz Z."/>
            <person name="Cohen O."/>
            <person name="Gilbert J.A."/>
            <person name="Pupko T."/>
            <person name="Shuman H.A."/>
            <person name="Segal G."/>
        </authorList>
    </citation>
    <scope>NUCLEOTIDE SEQUENCE [LARGE SCALE GENOMIC DNA]</scope>
    <source>
        <strain evidence="2 3">WA-270A-C2</strain>
    </source>
</reference>
<feature type="chain" id="PRO_5006916776" description="Cupin domain protein" evidence="1">
    <location>
        <begin position="19"/>
        <end position="117"/>
    </location>
</feature>
<gene>
    <name evidence="2" type="ORF">Lrub_1562</name>
</gene>
<keyword evidence="3" id="KW-1185">Reference proteome</keyword>
<evidence type="ECO:0000256" key="1">
    <source>
        <dbReference type="SAM" id="SignalP"/>
    </source>
</evidence>
<dbReference type="EMBL" id="LNYT01000020">
    <property type="protein sequence ID" value="KTD46640.1"/>
    <property type="molecule type" value="Genomic_DNA"/>
</dbReference>
<dbReference type="SUPFAM" id="SSF51182">
    <property type="entry name" value="RmlC-like cupins"/>
    <property type="match status" value="1"/>
</dbReference>
<dbReference type="InterPro" id="IPR011051">
    <property type="entry name" value="RmlC_Cupin_sf"/>
</dbReference>
<protein>
    <recommendedName>
        <fullName evidence="4">Cupin domain protein</fullName>
    </recommendedName>
</protein>
<evidence type="ECO:0000313" key="3">
    <source>
        <dbReference type="Proteomes" id="UP000054608"/>
    </source>
</evidence>
<name>A0A0W0XQJ1_9GAMM</name>
<evidence type="ECO:0008006" key="4">
    <source>
        <dbReference type="Google" id="ProtNLM"/>
    </source>
</evidence>